<feature type="transmembrane region" description="Helical" evidence="6">
    <location>
        <begin position="537"/>
        <end position="560"/>
    </location>
</feature>
<organism evidence="7 8">
    <name type="scientific">Adiantum capillus-veneris</name>
    <name type="common">Maidenhair fern</name>
    <dbReference type="NCBI Taxonomy" id="13818"/>
    <lineage>
        <taxon>Eukaryota</taxon>
        <taxon>Viridiplantae</taxon>
        <taxon>Streptophyta</taxon>
        <taxon>Embryophyta</taxon>
        <taxon>Tracheophyta</taxon>
        <taxon>Polypodiopsida</taxon>
        <taxon>Polypodiidae</taxon>
        <taxon>Polypodiales</taxon>
        <taxon>Pteridineae</taxon>
        <taxon>Pteridaceae</taxon>
        <taxon>Vittarioideae</taxon>
        <taxon>Adiantum</taxon>
    </lineage>
</organism>
<dbReference type="PANTHER" id="PTHR11654">
    <property type="entry name" value="OLIGOPEPTIDE TRANSPORTER-RELATED"/>
    <property type="match status" value="1"/>
</dbReference>
<comment type="similarity">
    <text evidence="2">Belongs to the major facilitator superfamily. Proton-dependent oligopeptide transporter (POT/PTR) (TC 2.A.17) family.</text>
</comment>
<dbReference type="Gene3D" id="1.20.1250.20">
    <property type="entry name" value="MFS general substrate transporter like domains"/>
    <property type="match status" value="1"/>
</dbReference>
<dbReference type="GO" id="GO:0016020">
    <property type="term" value="C:membrane"/>
    <property type="evidence" value="ECO:0007669"/>
    <property type="project" value="UniProtKB-SubCell"/>
</dbReference>
<gene>
    <name evidence="7" type="ORF">GOP47_0010220</name>
</gene>
<comment type="caution">
    <text evidence="7">The sequence shown here is derived from an EMBL/GenBank/DDBJ whole genome shotgun (WGS) entry which is preliminary data.</text>
</comment>
<feature type="transmembrane region" description="Helical" evidence="6">
    <location>
        <begin position="145"/>
        <end position="168"/>
    </location>
</feature>
<dbReference type="Pfam" id="PF00854">
    <property type="entry name" value="PTR2"/>
    <property type="match status" value="1"/>
</dbReference>
<proteinExistence type="inferred from homology"/>
<dbReference type="InterPro" id="IPR000109">
    <property type="entry name" value="POT_fam"/>
</dbReference>
<dbReference type="GO" id="GO:0022857">
    <property type="term" value="F:transmembrane transporter activity"/>
    <property type="evidence" value="ECO:0007669"/>
    <property type="project" value="InterPro"/>
</dbReference>
<feature type="transmembrane region" description="Helical" evidence="6">
    <location>
        <begin position="216"/>
        <end position="240"/>
    </location>
</feature>
<protein>
    <submittedName>
        <fullName evidence="7">Uncharacterized protein</fullName>
    </submittedName>
</protein>
<feature type="transmembrane region" description="Helical" evidence="6">
    <location>
        <begin position="188"/>
        <end position="209"/>
    </location>
</feature>
<evidence type="ECO:0000256" key="1">
    <source>
        <dbReference type="ARBA" id="ARBA00004141"/>
    </source>
</evidence>
<evidence type="ECO:0000256" key="3">
    <source>
        <dbReference type="ARBA" id="ARBA00022692"/>
    </source>
</evidence>
<dbReference type="OrthoDB" id="1888090at2759"/>
<accession>A0A9D4ZG72</accession>
<keyword evidence="8" id="KW-1185">Reference proteome</keyword>
<name>A0A9D4ZG72_ADICA</name>
<feature type="transmembrane region" description="Helical" evidence="6">
    <location>
        <begin position="372"/>
        <end position="395"/>
    </location>
</feature>
<keyword evidence="4 6" id="KW-1133">Transmembrane helix</keyword>
<feature type="transmembrane region" description="Helical" evidence="6">
    <location>
        <begin position="497"/>
        <end position="516"/>
    </location>
</feature>
<dbReference type="InterPro" id="IPR036259">
    <property type="entry name" value="MFS_trans_sf"/>
</dbReference>
<evidence type="ECO:0000256" key="5">
    <source>
        <dbReference type="ARBA" id="ARBA00023136"/>
    </source>
</evidence>
<dbReference type="EMBL" id="JABFUD020000010">
    <property type="protein sequence ID" value="KAI5074259.1"/>
    <property type="molecule type" value="Genomic_DNA"/>
</dbReference>
<evidence type="ECO:0000313" key="7">
    <source>
        <dbReference type="EMBL" id="KAI5074259.1"/>
    </source>
</evidence>
<dbReference type="AlphaFoldDB" id="A0A9D4ZG72"/>
<feature type="transmembrane region" description="Helical" evidence="6">
    <location>
        <begin position="457"/>
        <end position="477"/>
    </location>
</feature>
<comment type="subcellular location">
    <subcellularLocation>
        <location evidence="1">Membrane</location>
        <topology evidence="1">Multi-pass membrane protein</topology>
    </subcellularLocation>
</comment>
<evidence type="ECO:0000256" key="2">
    <source>
        <dbReference type="ARBA" id="ARBA00005982"/>
    </source>
</evidence>
<evidence type="ECO:0000313" key="8">
    <source>
        <dbReference type="Proteomes" id="UP000886520"/>
    </source>
</evidence>
<reference evidence="7" key="1">
    <citation type="submission" date="2021-01" db="EMBL/GenBank/DDBJ databases">
        <title>Adiantum capillus-veneris genome.</title>
        <authorList>
            <person name="Fang Y."/>
            <person name="Liao Q."/>
        </authorList>
    </citation>
    <scope>NUCLEOTIDE SEQUENCE</scope>
    <source>
        <strain evidence="7">H3</strain>
        <tissue evidence="7">Leaf</tissue>
    </source>
</reference>
<feature type="transmembrane region" description="Helical" evidence="6">
    <location>
        <begin position="105"/>
        <end position="125"/>
    </location>
</feature>
<keyword evidence="3 6" id="KW-0812">Transmembrane</keyword>
<sequence length="572" mass="63600">MKEAQHVPPYSPLVQNGTFDWKNKPANKHSTGGIRACGFVLGELVGDRLAFDGVSASLVTYLTTQMGQATASASVKVNQWNGTAFLTSVLGGFVADAYLGRFHTILLFSSTFLLAMILLTLEVSVEQMKPCKGGGDECRALQEGFFYVAIYLAAVGAGGSKPCASAFGGDQFDEREGVHERQRKASFFNWWFVVQSSTNVIAVTLLVALQQSIGWGWGYGVPTVLLCLLLFLFAIAAPFYRYSPVLGSPLTQVARVLVVALRNSRTTLNDHCVLYEGDEIDLVKQGKVKMLHTNQFRCLDKAAIIPKKEKFEHETQGMSRWRLCSVTEVEEVKLIVRTLPIWLSLIPFSLATAQTHSLFIKQGSTVNRRVGTIEIPPASVAMFLNLTMVLFLPLYDRVLVPAVRKYTHIERGITLLQRIGVGIFIGIVGMATAALVERKRLNLAGGRPQSIEVQMSIFWLLPQYAILGLAQSFTSIGRLEFFYEQVPNSLRSLGTSMYLSSVGIANFLSSALIAIINRSTEPHPWIGRNLNSSHVDYFYWLLSALLFFELWAFLALSFWYRYKPNHHLDATL</sequence>
<keyword evidence="5 6" id="KW-0472">Membrane</keyword>
<evidence type="ECO:0000256" key="6">
    <source>
        <dbReference type="SAM" id="Phobius"/>
    </source>
</evidence>
<evidence type="ECO:0000256" key="4">
    <source>
        <dbReference type="ARBA" id="ARBA00022989"/>
    </source>
</evidence>
<dbReference type="SUPFAM" id="SSF103473">
    <property type="entry name" value="MFS general substrate transporter"/>
    <property type="match status" value="1"/>
</dbReference>
<feature type="transmembrane region" description="Helical" evidence="6">
    <location>
        <begin position="415"/>
        <end position="436"/>
    </location>
</feature>
<dbReference type="Proteomes" id="UP000886520">
    <property type="component" value="Chromosome 10"/>
</dbReference>